<keyword evidence="3" id="KW-0677">Repeat</keyword>
<feature type="compositionally biased region" description="Pro residues" evidence="5">
    <location>
        <begin position="113"/>
        <end position="125"/>
    </location>
</feature>
<feature type="compositionally biased region" description="Basic and acidic residues" evidence="5">
    <location>
        <begin position="581"/>
        <end position="599"/>
    </location>
</feature>
<feature type="region of interest" description="Disordered" evidence="5">
    <location>
        <begin position="92"/>
        <end position="200"/>
    </location>
</feature>
<feature type="compositionally biased region" description="Low complexity" evidence="5">
    <location>
        <begin position="992"/>
        <end position="1001"/>
    </location>
</feature>
<feature type="region of interest" description="Disordered" evidence="5">
    <location>
        <begin position="302"/>
        <end position="330"/>
    </location>
</feature>
<evidence type="ECO:0008006" key="8">
    <source>
        <dbReference type="Google" id="ProtNLM"/>
    </source>
</evidence>
<accession>A0ABD3P6P5</accession>
<feature type="region of interest" description="Disordered" evidence="5">
    <location>
        <begin position="1631"/>
        <end position="1691"/>
    </location>
</feature>
<dbReference type="PANTHER" id="PTHR22706:SF1">
    <property type="entry name" value="ASSEMBLY FACTOR FOR SPINDLE MICROTUBULES"/>
    <property type="match status" value="1"/>
</dbReference>
<feature type="compositionally biased region" description="Polar residues" evidence="5">
    <location>
        <begin position="1478"/>
        <end position="1487"/>
    </location>
</feature>
<feature type="compositionally biased region" description="Low complexity" evidence="5">
    <location>
        <begin position="318"/>
        <end position="329"/>
    </location>
</feature>
<dbReference type="Proteomes" id="UP001530315">
    <property type="component" value="Unassembled WGS sequence"/>
</dbReference>
<dbReference type="GO" id="GO:0005737">
    <property type="term" value="C:cytoplasm"/>
    <property type="evidence" value="ECO:0007669"/>
    <property type="project" value="UniProtKB-SubCell"/>
</dbReference>
<dbReference type="InterPro" id="IPR051185">
    <property type="entry name" value="ASPM"/>
</dbReference>
<dbReference type="Pfam" id="PF00612">
    <property type="entry name" value="IQ"/>
    <property type="match status" value="6"/>
</dbReference>
<feature type="region of interest" description="Disordered" evidence="5">
    <location>
        <begin position="2241"/>
        <end position="2274"/>
    </location>
</feature>
<dbReference type="InterPro" id="IPR027417">
    <property type="entry name" value="P-loop_NTPase"/>
</dbReference>
<feature type="compositionally biased region" description="Basic and acidic residues" evidence="5">
    <location>
        <begin position="1441"/>
        <end position="1456"/>
    </location>
</feature>
<dbReference type="SUPFAM" id="SSF52540">
    <property type="entry name" value="P-loop containing nucleoside triphosphate hydrolases"/>
    <property type="match status" value="1"/>
</dbReference>
<feature type="compositionally biased region" description="Low complexity" evidence="5">
    <location>
        <begin position="60"/>
        <end position="74"/>
    </location>
</feature>
<feature type="compositionally biased region" description="Gly residues" evidence="5">
    <location>
        <begin position="372"/>
        <end position="383"/>
    </location>
</feature>
<feature type="compositionally biased region" description="Low complexity" evidence="5">
    <location>
        <begin position="1151"/>
        <end position="1166"/>
    </location>
</feature>
<keyword evidence="4" id="KW-0112">Calmodulin-binding</keyword>
<feature type="compositionally biased region" description="Low complexity" evidence="5">
    <location>
        <begin position="701"/>
        <end position="711"/>
    </location>
</feature>
<feature type="region of interest" description="Disordered" evidence="5">
    <location>
        <begin position="1401"/>
        <end position="1487"/>
    </location>
</feature>
<feature type="compositionally biased region" description="Low complexity" evidence="5">
    <location>
        <begin position="28"/>
        <end position="43"/>
    </location>
</feature>
<reference evidence="6 7" key="1">
    <citation type="submission" date="2024-10" db="EMBL/GenBank/DDBJ databases">
        <title>Updated reference genomes for cyclostephanoid diatoms.</title>
        <authorList>
            <person name="Roberts W.R."/>
            <person name="Alverson A.J."/>
        </authorList>
    </citation>
    <scope>NUCLEOTIDE SEQUENCE [LARGE SCALE GENOMIC DNA]</scope>
    <source>
        <strain evidence="6 7">AJA276-08</strain>
    </source>
</reference>
<dbReference type="Gene3D" id="1.20.5.190">
    <property type="match status" value="3"/>
</dbReference>
<dbReference type="PROSITE" id="PS50096">
    <property type="entry name" value="IQ"/>
    <property type="match status" value="3"/>
</dbReference>
<evidence type="ECO:0000313" key="7">
    <source>
        <dbReference type="Proteomes" id="UP001530315"/>
    </source>
</evidence>
<feature type="compositionally biased region" description="Low complexity" evidence="5">
    <location>
        <begin position="1659"/>
        <end position="1685"/>
    </location>
</feature>
<sequence length="2274" mass="243810">MSALSRYLEAISPRGDDIPLTPSPNSRATAVTAPSPSPSASHNSHAKRDGVVCGSGGGNTNINNSNSNNAYNVNLRSPSEIRGRKVLVGGEGGAVGAIGIDPSVSNNNFVRSSPPPPPPPGPPPKKAVKRQQQQQQHQYQQQYPRGTGSSSGFGSVKPPENIIINNPGDKSSAADKNEQGEEEKVAKGGSPWSPQEEIQGGSVAKFQQMLWGGGGGTGGAAAVGGAGGVLGEGKGTGGGGAVLLPATPPRHTPGSTSSFPVSRVGSGGAGGGAGGGGPSNSSSSSALRHRVGNILNLTPLDTSFGRSGDDGNAGGIQSSSLSPSPLLPLNASYTTSGRKLYAANEKGDNSKDTGHNATAASLSSSNGFKGNNVGGGDSGNVDGGKGDAPVPGSSRTNVSPKYHHPRGDKGTTAINALNTQGADDSNVETHDDENSSPPPPVAAGINNDDGISTFTAFKRPNVKVGLVFTRHSAQHPDVAVISRVMPESIFRRHHLPSPSGGGGGVTTLEGVEVIAVNGTPVRDPRHAAELVARAVEEVRLTVKRGVCTGGSGLSNHDSLPGTNPCGGDGSEIATTEGDAVENVRHDNTGKESDPRERMARTLALIDASSLSQREKSMGSEESKLSARMEEGGENLSAIERRDEMCDSSIVFIEKKKEGEEEEEWSAWTERRDADLGREADLMAVNASKLTVSSRGVGGGRTSSVMSMSTTMTMPKSAEIAERRRKVAQAMLLSEELVEDSITGVNEDDVVINKEYDDGNECNGWKRNEIMDSAVSNSRRLSTDPIQLNRSNDDDEVEETFTYAASSGGDGYGSSRARSTAGFSTVSSPSTAVSVAASTAHSGVSGTPSNVSSASAADRRRRAALEMYHSSEMVPDNVDDVRLGTIDAFGPPLTPKDNATHALDNDKVLTLSSWMKAKPLSDVGRVTSFGSATSKARTDVTTSSVATARMGGGGIRLKLSPIVGSGSGGKSPSSNTISSGVVALASATHANNTATTCSTTSSPLDGFNSGSIGDTQGGSPTNAPMRIESPAAQRRRERAAHRRLIGAGDRGGDSPLEDGTQKMGVGDWPKIPVPASPVEKVTASNSIQTPPPFAPQKTPTSADIAQRRLKVAQAMIQSDALVNDHVGGTPDPFELSKSSEECITVASGAKSGVGSNGSPGSPRSNRSAMGFSKIKSGSRLRGGQSLTTGDGQKTRYSQVQEDVPKKKKSSIFGVARLIRKASSKKSKSSIKSASLVEDTNLFEVGDSPIAVSTRCASPMSNTSPSTAAAAAIIEEKRESDTLPTPPSLIASDPFSNLTPAMHGNDGWEGSDFFKENPFAPSPFESDLASGDNDGNDVFGFPTTSISDGVMGNRPSMKAPLDADCVASNTFFDLDVKVSNTWGDPTSILPVNITPRRDNAAHRFNDHQHGNVDANSYDESEMSEVTDPTFASSSIKQNTAARLEAKGGDTSRKDENAKTKGKNVVDNSDSSIKENHSRQSRQNHSSISVSRAIEKRRALKGNVVVDPPLASLDTIESSEHEREDNNTPMTIFPVAKSRILSKYAKSGKVRRGAVHSSSVGNDKIEPQSSDRSIGSVGSMSQNSRTGKLRQELEISAKMLKTPLSADPKPARKGGATATSAAASAIALAAVPSMKGGASPHQQRINPAATYSRKSPKRLSTSSTAGNTSSVISSSSPACSPAKKYSSPNRKKKVSPSVVENPAYYSMESRLGQIKDPIQRAGVKLLWAAAIPIQTQARRFMARQVAIRRMCAVLTVQAFVRRWLAERDLEIAIWSAIQIQASFRGWFARDSLEDNHYCATQIQRVARGFLATMHVFEDLYSITVVQSVVRMHLAINCAVDRLSSIIAIQSWWRGIRTRELIEKMDYSAVAIQTQWRRYLAQMSYQFDIIDIIIVQSVARRWNDRRTLATVRLQCFARVVIAKKKFQDKKTMHALFTRHISATKIQAWWRRYTAQVDMLVYIVNVILIQSLWRRRNAVRLYKPLLNRMKLARERKRQNSAISIQSAWRGFVVYSTYLIKRYENKAAVTIQATWRGYWQATSYSVLYCAIVKVQALVRGAQERSWLVFQNKCATIIQASTRRLMVRKDNHTECMISILIAAAASSLRMRNAARRLQFWWMDEMRKRREKHAALVIERFFIYIKKEVEKEVAALKKKKKERRQRHKMKQSDDYILERAWLGVADDAVVPVVQTALLSQRTAASRHPPVNSGTGDKLRNKYSRFRARGVIQSFEDDVQSDVSGLTDLDFGYRNNGTTRSRQKKSQIELEEDVSLEEALRNS</sequence>
<dbReference type="GO" id="GO:0005516">
    <property type="term" value="F:calmodulin binding"/>
    <property type="evidence" value="ECO:0007669"/>
    <property type="project" value="UniProtKB-KW"/>
</dbReference>
<feature type="region of interest" description="Disordered" evidence="5">
    <location>
        <begin position="344"/>
        <end position="443"/>
    </location>
</feature>
<organism evidence="6 7">
    <name type="scientific">Stephanodiscus triporus</name>
    <dbReference type="NCBI Taxonomy" id="2934178"/>
    <lineage>
        <taxon>Eukaryota</taxon>
        <taxon>Sar</taxon>
        <taxon>Stramenopiles</taxon>
        <taxon>Ochrophyta</taxon>
        <taxon>Bacillariophyta</taxon>
        <taxon>Coscinodiscophyceae</taxon>
        <taxon>Thalassiosirophycidae</taxon>
        <taxon>Stephanodiscales</taxon>
        <taxon>Stephanodiscaceae</taxon>
        <taxon>Stephanodiscus</taxon>
    </lineage>
</organism>
<dbReference type="EMBL" id="JALLAZ020000964">
    <property type="protein sequence ID" value="KAL3783613.1"/>
    <property type="molecule type" value="Genomic_DNA"/>
</dbReference>
<feature type="compositionally biased region" description="Polar residues" evidence="5">
    <location>
        <begin position="1183"/>
        <end position="1199"/>
    </location>
</feature>
<comment type="subcellular location">
    <subcellularLocation>
        <location evidence="1">Cytoplasm</location>
    </subcellularLocation>
</comment>
<feature type="region of interest" description="Disordered" evidence="5">
    <location>
        <begin position="1"/>
        <end position="74"/>
    </location>
</feature>
<proteinExistence type="predicted"/>
<name>A0ABD3P6P5_9STRA</name>
<dbReference type="SMART" id="SM00015">
    <property type="entry name" value="IQ"/>
    <property type="match status" value="12"/>
</dbReference>
<feature type="compositionally biased region" description="Polar residues" evidence="5">
    <location>
        <begin position="1553"/>
        <end position="1583"/>
    </location>
</feature>
<evidence type="ECO:0000313" key="6">
    <source>
        <dbReference type="EMBL" id="KAL3783613.1"/>
    </source>
</evidence>
<protein>
    <recommendedName>
        <fullName evidence="8">PDZ domain-containing protein</fullName>
    </recommendedName>
</protein>
<feature type="compositionally biased region" description="Basic and acidic residues" evidence="5">
    <location>
        <begin position="612"/>
        <end position="630"/>
    </location>
</feature>
<feature type="compositionally biased region" description="Polar residues" evidence="5">
    <location>
        <begin position="1427"/>
        <end position="1438"/>
    </location>
</feature>
<gene>
    <name evidence="6" type="ORF">ACHAW5_006434</name>
</gene>
<dbReference type="CDD" id="cd23767">
    <property type="entry name" value="IQCD"/>
    <property type="match status" value="1"/>
</dbReference>
<feature type="compositionally biased region" description="Polar residues" evidence="5">
    <location>
        <begin position="412"/>
        <end position="423"/>
    </location>
</feature>
<feature type="region of interest" description="Disordered" evidence="5">
    <location>
        <begin position="692"/>
        <end position="711"/>
    </location>
</feature>
<feature type="compositionally biased region" description="Basic and acidic residues" evidence="5">
    <location>
        <begin position="345"/>
        <end position="354"/>
    </location>
</feature>
<feature type="region of interest" description="Disordered" evidence="5">
    <location>
        <begin position="240"/>
        <end position="287"/>
    </location>
</feature>
<feature type="compositionally biased region" description="Gly residues" evidence="5">
    <location>
        <begin position="265"/>
        <end position="278"/>
    </location>
</feature>
<feature type="compositionally biased region" description="Low complexity" evidence="5">
    <location>
        <begin position="131"/>
        <end position="143"/>
    </location>
</feature>
<evidence type="ECO:0000256" key="5">
    <source>
        <dbReference type="SAM" id="MobiDB-lite"/>
    </source>
</evidence>
<evidence type="ECO:0000256" key="1">
    <source>
        <dbReference type="ARBA" id="ARBA00004496"/>
    </source>
</evidence>
<feature type="compositionally biased region" description="Basic and acidic residues" evidence="5">
    <location>
        <begin position="172"/>
        <end position="186"/>
    </location>
</feature>
<dbReference type="InterPro" id="IPR000048">
    <property type="entry name" value="IQ_motif_EF-hand-BS"/>
</dbReference>
<comment type="caution">
    <text evidence="6">The sequence shown here is derived from an EMBL/GenBank/DDBJ whole genome shotgun (WGS) entry which is preliminary data.</text>
</comment>
<feature type="region of interest" description="Disordered" evidence="5">
    <location>
        <begin position="1543"/>
        <end position="1585"/>
    </location>
</feature>
<feature type="region of interest" description="Disordered" evidence="5">
    <location>
        <begin position="1146"/>
        <end position="1204"/>
    </location>
</feature>
<feature type="region of interest" description="Disordered" evidence="5">
    <location>
        <begin position="553"/>
        <end position="630"/>
    </location>
</feature>
<dbReference type="PANTHER" id="PTHR22706">
    <property type="entry name" value="ASSEMBLY FACTOR FOR SPINDLE MICROTUBULES"/>
    <property type="match status" value="1"/>
</dbReference>
<keyword evidence="2" id="KW-0963">Cytoplasm</keyword>
<evidence type="ECO:0000256" key="3">
    <source>
        <dbReference type="ARBA" id="ARBA00022737"/>
    </source>
</evidence>
<evidence type="ECO:0000256" key="2">
    <source>
        <dbReference type="ARBA" id="ARBA00022490"/>
    </source>
</evidence>
<feature type="region of interest" description="Disordered" evidence="5">
    <location>
        <begin position="992"/>
        <end position="1031"/>
    </location>
</feature>
<evidence type="ECO:0000256" key="4">
    <source>
        <dbReference type="ARBA" id="ARBA00022860"/>
    </source>
</evidence>
<feature type="compositionally biased region" description="Polar residues" evidence="5">
    <location>
        <begin position="1007"/>
        <end position="1021"/>
    </location>
</feature>
<keyword evidence="7" id="KW-1185">Reference proteome</keyword>